<dbReference type="AlphaFoldDB" id="A0A318IF95"/>
<sequence length="35" mass="4198">MVFPDFAVKYFFEKFLKHFFGRRWSRGSTGLQPVA</sequence>
<evidence type="ECO:0000313" key="2">
    <source>
        <dbReference type="Proteomes" id="UP000247755"/>
    </source>
</evidence>
<comment type="caution">
    <text evidence="1">The sequence shown here is derived from an EMBL/GenBank/DDBJ whole genome shotgun (WGS) entry which is preliminary data.</text>
</comment>
<dbReference type="Proteomes" id="UP000247755">
    <property type="component" value="Unassembled WGS sequence"/>
</dbReference>
<protein>
    <submittedName>
        <fullName evidence="1">Uncharacterized protein</fullName>
    </submittedName>
</protein>
<gene>
    <name evidence="1" type="ORF">NA66_10171</name>
</gene>
<evidence type="ECO:0000313" key="1">
    <source>
        <dbReference type="EMBL" id="PXX29214.1"/>
    </source>
</evidence>
<accession>A0A318IF95</accession>
<name>A0A318IF95_BURPY</name>
<dbReference type="EMBL" id="QJJY01000017">
    <property type="protein sequence ID" value="PXX29214.1"/>
    <property type="molecule type" value="Genomic_DNA"/>
</dbReference>
<reference evidence="1 2" key="1">
    <citation type="submission" date="2018-05" db="EMBL/GenBank/DDBJ databases">
        <title>Comparative genomics of bacterial root endophytes of switchgrass collected from native prairies over two seasons.</title>
        <authorList>
            <person name="Tang Y."/>
        </authorList>
    </citation>
    <scope>NUCLEOTIDE SEQUENCE [LARGE SCALE GENOMIC DNA]</scope>
    <source>
        <strain evidence="1 2">NFIX32</strain>
    </source>
</reference>
<proteinExistence type="predicted"/>
<organism evidence="1 2">
    <name type="scientific">Burkholderia pyrrocinia</name>
    <name type="common">Pseudomonas pyrrocinia</name>
    <dbReference type="NCBI Taxonomy" id="60550"/>
    <lineage>
        <taxon>Bacteria</taxon>
        <taxon>Pseudomonadati</taxon>
        <taxon>Pseudomonadota</taxon>
        <taxon>Betaproteobacteria</taxon>
        <taxon>Burkholderiales</taxon>
        <taxon>Burkholderiaceae</taxon>
        <taxon>Burkholderia</taxon>
        <taxon>Burkholderia cepacia complex</taxon>
    </lineage>
</organism>